<proteinExistence type="predicted"/>
<reference evidence="1 2" key="1">
    <citation type="submission" date="2019-12" db="EMBL/GenBank/DDBJ databases">
        <title>Devosia maris sp. nov., isolated from the deep seawater.</title>
        <authorList>
            <person name="Liu Y."/>
        </authorList>
    </citation>
    <scope>NUCLEOTIDE SEQUENCE [LARGE SCALE GENOMIC DNA]</scope>
    <source>
        <strain evidence="1 2">L53-10-65</strain>
    </source>
</reference>
<evidence type="ECO:0000313" key="1">
    <source>
        <dbReference type="EMBL" id="MVS99809.1"/>
    </source>
</evidence>
<name>A0A7X3FS95_9HYPH</name>
<keyword evidence="2" id="KW-1185">Reference proteome</keyword>
<dbReference type="EMBL" id="WQRF01000003">
    <property type="protein sequence ID" value="MVS99809.1"/>
    <property type="molecule type" value="Genomic_DNA"/>
</dbReference>
<sequence>MRSATGGFSRGKRVEMRGVTIKKARILRCGPFLISEYRLFTIKTERPAARIATPFLKALLPAGIDPNPVNDRRKVFTDILFRIRLADCRQEPAGDRHMAGRDGDFDRHRFVMIATGHPSPPFL</sequence>
<evidence type="ECO:0000313" key="2">
    <source>
        <dbReference type="Proteomes" id="UP000438106"/>
    </source>
</evidence>
<protein>
    <submittedName>
        <fullName evidence="1">Uncharacterized protein</fullName>
    </submittedName>
</protein>
<dbReference type="Proteomes" id="UP000438106">
    <property type="component" value="Unassembled WGS sequence"/>
</dbReference>
<organism evidence="1 2">
    <name type="scientific">Devosia marina</name>
    <dbReference type="NCBI Taxonomy" id="2683198"/>
    <lineage>
        <taxon>Bacteria</taxon>
        <taxon>Pseudomonadati</taxon>
        <taxon>Pseudomonadota</taxon>
        <taxon>Alphaproteobacteria</taxon>
        <taxon>Hyphomicrobiales</taxon>
        <taxon>Devosiaceae</taxon>
        <taxon>Devosia</taxon>
    </lineage>
</organism>
<dbReference type="AlphaFoldDB" id="A0A7X3FS95"/>
<gene>
    <name evidence="1" type="ORF">GO014_12320</name>
</gene>
<comment type="caution">
    <text evidence="1">The sequence shown here is derived from an EMBL/GenBank/DDBJ whole genome shotgun (WGS) entry which is preliminary data.</text>
</comment>
<dbReference type="RefSeq" id="WP_179952966.1">
    <property type="nucleotide sequence ID" value="NZ_WQRF01000003.1"/>
</dbReference>
<accession>A0A7X3FS95</accession>